<feature type="compositionally biased region" description="Basic and acidic residues" evidence="1">
    <location>
        <begin position="144"/>
        <end position="165"/>
    </location>
</feature>
<evidence type="ECO:0000313" key="2">
    <source>
        <dbReference type="EMBL" id="KFN47690.1"/>
    </source>
</evidence>
<feature type="non-terminal residue" evidence="2">
    <location>
        <position position="176"/>
    </location>
</feature>
<reference evidence="2 3" key="1">
    <citation type="submission" date="2013-09" db="EMBL/GenBank/DDBJ databases">
        <title>Genome sequencing of Arenimonas malthae.</title>
        <authorList>
            <person name="Chen F."/>
            <person name="Wang G."/>
        </authorList>
    </citation>
    <scope>NUCLEOTIDE SEQUENCE [LARGE SCALE GENOMIC DNA]</scope>
    <source>
        <strain evidence="2 3">CC-JY-1</strain>
    </source>
</reference>
<dbReference type="Proteomes" id="UP000029392">
    <property type="component" value="Unassembled WGS sequence"/>
</dbReference>
<feature type="compositionally biased region" description="Low complexity" evidence="1">
    <location>
        <begin position="166"/>
        <end position="176"/>
    </location>
</feature>
<proteinExistence type="predicted"/>
<dbReference type="eggNOG" id="ENOG5031A2G">
    <property type="taxonomic scope" value="Bacteria"/>
</dbReference>
<name>A0A091BTM5_9GAMM</name>
<dbReference type="STRING" id="1384054.N790_07510"/>
<evidence type="ECO:0000313" key="3">
    <source>
        <dbReference type="Proteomes" id="UP000029392"/>
    </source>
</evidence>
<comment type="caution">
    <text evidence="2">The sequence shown here is derived from an EMBL/GenBank/DDBJ whole genome shotgun (WGS) entry which is preliminary data.</text>
</comment>
<evidence type="ECO:0008006" key="4">
    <source>
        <dbReference type="Google" id="ProtNLM"/>
    </source>
</evidence>
<gene>
    <name evidence="2" type="ORF">N790_07510</name>
</gene>
<sequence>MIDQLRPAGALLAALAAWSVGLLLLALAGLGARFAPHPDNPAVAPPMPRVELAEVGSRLGPPSDYAEVGNRPLLNADRRPAAVSAAGDTEAPLDWVLSGVLLAGDFKAALLQSPDGSRSQRVRAGELVEGTAWRLVALEPRRASFEGPQGRRDLDLRVFDGRGEAKPSAAPASAPR</sequence>
<keyword evidence="3" id="KW-1185">Reference proteome</keyword>
<evidence type="ECO:0000256" key="1">
    <source>
        <dbReference type="SAM" id="MobiDB-lite"/>
    </source>
</evidence>
<accession>A0A091BTM5</accession>
<organism evidence="2 3">
    <name type="scientific">Arenimonas malthae CC-JY-1</name>
    <dbReference type="NCBI Taxonomy" id="1384054"/>
    <lineage>
        <taxon>Bacteria</taxon>
        <taxon>Pseudomonadati</taxon>
        <taxon>Pseudomonadota</taxon>
        <taxon>Gammaproteobacteria</taxon>
        <taxon>Lysobacterales</taxon>
        <taxon>Lysobacteraceae</taxon>
        <taxon>Arenimonas</taxon>
    </lineage>
</organism>
<dbReference type="AlphaFoldDB" id="A0A091BTM5"/>
<protein>
    <recommendedName>
        <fullName evidence="4">Type II secretion system protein GspC N-terminal domain-containing protein</fullName>
    </recommendedName>
</protein>
<dbReference type="EMBL" id="AVCH01000159">
    <property type="protein sequence ID" value="KFN47690.1"/>
    <property type="molecule type" value="Genomic_DNA"/>
</dbReference>
<feature type="region of interest" description="Disordered" evidence="1">
    <location>
        <begin position="144"/>
        <end position="176"/>
    </location>
</feature>